<dbReference type="Proteomes" id="UP000315400">
    <property type="component" value="Unassembled WGS sequence"/>
</dbReference>
<dbReference type="Pfam" id="PF06381">
    <property type="entry name" value="Phage_portal_3"/>
    <property type="match status" value="1"/>
</dbReference>
<dbReference type="AlphaFoldDB" id="A0A540VRX6"/>
<evidence type="ECO:0000259" key="2">
    <source>
        <dbReference type="Pfam" id="PF06381"/>
    </source>
</evidence>
<dbReference type="InterPro" id="IPR006445">
    <property type="entry name" value="Phage-assoc_HI1409"/>
</dbReference>
<dbReference type="EMBL" id="VIFK01000057">
    <property type="protein sequence ID" value="TQE99488.1"/>
    <property type="molecule type" value="Genomic_DNA"/>
</dbReference>
<dbReference type="InterPro" id="IPR024459">
    <property type="entry name" value="Acb1-like_N"/>
</dbReference>
<evidence type="ECO:0000313" key="4">
    <source>
        <dbReference type="Proteomes" id="UP000315400"/>
    </source>
</evidence>
<dbReference type="NCBIfam" id="TIGR01555">
    <property type="entry name" value="phge_rel_HI1409"/>
    <property type="match status" value="1"/>
</dbReference>
<organism evidence="3 4">
    <name type="scientific">Spiribacter salinus</name>
    <dbReference type="NCBI Taxonomy" id="1335746"/>
    <lineage>
        <taxon>Bacteria</taxon>
        <taxon>Pseudomonadati</taxon>
        <taxon>Pseudomonadota</taxon>
        <taxon>Gammaproteobacteria</taxon>
        <taxon>Chromatiales</taxon>
        <taxon>Ectothiorhodospiraceae</taxon>
        <taxon>Spiribacter</taxon>
    </lineage>
</organism>
<accession>A0A540VRX6</accession>
<name>A0A540VRX6_9GAMM</name>
<reference evidence="3 4" key="1">
    <citation type="submission" date="2019-06" db="EMBL/GenBank/DDBJ databases">
        <title>Metagenome assembled Genome of Spiribacter salinus SL48-SHIP from the microbial mat of Salt Lake 48 (Novosibirsk region, Russia).</title>
        <authorList>
            <person name="Shipova A."/>
            <person name="Rozanov A.S."/>
            <person name="Bryanskaya A.V."/>
            <person name="Peltek S.E."/>
        </authorList>
    </citation>
    <scope>NUCLEOTIDE SEQUENCE [LARGE SCALE GENOMIC DNA]</scope>
    <source>
        <strain evidence="3">SL48-SHIP-2</strain>
    </source>
</reference>
<comment type="caution">
    <text evidence="3">The sequence shown here is derived from an EMBL/GenBank/DDBJ whole genome shotgun (WGS) entry which is preliminary data.</text>
</comment>
<protein>
    <submittedName>
        <fullName evidence="3">DUF1073 domain-containing protein</fullName>
    </submittedName>
</protein>
<sequence>NLFSSFGTKRDPGTQTKPTYSTQISRYEAEAIYRADGIGKRIVDIPAEEMTRKWFRVEGNDGDKRDNELNKLRAKQAFNKALRWAGLYGGSVVLMFIDDGGDLQDEVNYNRVKGVDGLKVYDRHQVSSVLGSVQLDPDSTWFGQSEIMRVTPINGTSFEVHCSRLLVFDGEDVPDRIRQQNEGWGDSRLQAVTRALSRHAEAMGGVSSIIRDFIQPVLSMHNLSDLIASGQEEVVKSRLEILGLSRSMLNVLLIDADEESYTKQASSVAGIDKLLIEIKHDISASTGMPQTKLFGRAPEGQNSSGESQTRDFYDTVQGEQEDKVLPHATTLVWLLDKADGANPDADDRAIKFEPLWQESQLQRATTFKTLVDGVALALDYGAIDEAQADEILGTSDIMPERRDVSG</sequence>
<feature type="non-terminal residue" evidence="3">
    <location>
        <position position="1"/>
    </location>
</feature>
<evidence type="ECO:0000256" key="1">
    <source>
        <dbReference type="SAM" id="MobiDB-lite"/>
    </source>
</evidence>
<feature type="domain" description="Anti-CBASS protein Acb1-like N-terminal" evidence="2">
    <location>
        <begin position="27"/>
        <end position="374"/>
    </location>
</feature>
<feature type="region of interest" description="Disordered" evidence="1">
    <location>
        <begin position="1"/>
        <end position="21"/>
    </location>
</feature>
<gene>
    <name evidence="3" type="ORF">FKY71_08255</name>
</gene>
<evidence type="ECO:0000313" key="3">
    <source>
        <dbReference type="EMBL" id="TQE99488.1"/>
    </source>
</evidence>
<proteinExistence type="predicted"/>